<feature type="transmembrane region" description="Helical" evidence="1">
    <location>
        <begin position="41"/>
        <end position="67"/>
    </location>
</feature>
<dbReference type="AlphaFoldDB" id="A0A3N4IDQ2"/>
<proteinExistence type="predicted"/>
<reference evidence="2 3" key="1">
    <citation type="journal article" date="2018" name="Nat. Ecol. Evol.">
        <title>Pezizomycetes genomes reveal the molecular basis of ectomycorrhizal truffle lifestyle.</title>
        <authorList>
            <person name="Murat C."/>
            <person name="Payen T."/>
            <person name="Noel B."/>
            <person name="Kuo A."/>
            <person name="Morin E."/>
            <person name="Chen J."/>
            <person name="Kohler A."/>
            <person name="Krizsan K."/>
            <person name="Balestrini R."/>
            <person name="Da Silva C."/>
            <person name="Montanini B."/>
            <person name="Hainaut M."/>
            <person name="Levati E."/>
            <person name="Barry K.W."/>
            <person name="Belfiori B."/>
            <person name="Cichocki N."/>
            <person name="Clum A."/>
            <person name="Dockter R.B."/>
            <person name="Fauchery L."/>
            <person name="Guy J."/>
            <person name="Iotti M."/>
            <person name="Le Tacon F."/>
            <person name="Lindquist E.A."/>
            <person name="Lipzen A."/>
            <person name="Malagnac F."/>
            <person name="Mello A."/>
            <person name="Molinier V."/>
            <person name="Miyauchi S."/>
            <person name="Poulain J."/>
            <person name="Riccioni C."/>
            <person name="Rubini A."/>
            <person name="Sitrit Y."/>
            <person name="Splivallo R."/>
            <person name="Traeger S."/>
            <person name="Wang M."/>
            <person name="Zifcakova L."/>
            <person name="Wipf D."/>
            <person name="Zambonelli A."/>
            <person name="Paolocci F."/>
            <person name="Nowrousian M."/>
            <person name="Ottonello S."/>
            <person name="Baldrian P."/>
            <person name="Spatafora J.W."/>
            <person name="Henrissat B."/>
            <person name="Nagy L.G."/>
            <person name="Aury J.M."/>
            <person name="Wincker P."/>
            <person name="Grigoriev I.V."/>
            <person name="Bonfante P."/>
            <person name="Martin F.M."/>
        </authorList>
    </citation>
    <scope>NUCLEOTIDE SEQUENCE [LARGE SCALE GENOMIC DNA]</scope>
    <source>
        <strain evidence="2 3">RN42</strain>
    </source>
</reference>
<dbReference type="Proteomes" id="UP000275078">
    <property type="component" value="Unassembled WGS sequence"/>
</dbReference>
<keyword evidence="1" id="KW-1133">Transmembrane helix</keyword>
<evidence type="ECO:0000313" key="2">
    <source>
        <dbReference type="EMBL" id="RPA82828.1"/>
    </source>
</evidence>
<evidence type="ECO:0000256" key="1">
    <source>
        <dbReference type="SAM" id="Phobius"/>
    </source>
</evidence>
<name>A0A3N4IDQ2_ASCIM</name>
<keyword evidence="3" id="KW-1185">Reference proteome</keyword>
<feature type="non-terminal residue" evidence="2">
    <location>
        <position position="83"/>
    </location>
</feature>
<organism evidence="2 3">
    <name type="scientific">Ascobolus immersus RN42</name>
    <dbReference type="NCBI Taxonomy" id="1160509"/>
    <lineage>
        <taxon>Eukaryota</taxon>
        <taxon>Fungi</taxon>
        <taxon>Dikarya</taxon>
        <taxon>Ascomycota</taxon>
        <taxon>Pezizomycotina</taxon>
        <taxon>Pezizomycetes</taxon>
        <taxon>Pezizales</taxon>
        <taxon>Ascobolaceae</taxon>
        <taxon>Ascobolus</taxon>
    </lineage>
</organism>
<evidence type="ECO:0000313" key="3">
    <source>
        <dbReference type="Proteomes" id="UP000275078"/>
    </source>
</evidence>
<protein>
    <submittedName>
        <fullName evidence="2">Uncharacterized protein</fullName>
    </submittedName>
</protein>
<keyword evidence="1" id="KW-0472">Membrane</keyword>
<keyword evidence="1" id="KW-0812">Transmembrane</keyword>
<dbReference type="EMBL" id="ML119668">
    <property type="protein sequence ID" value="RPA82828.1"/>
    <property type="molecule type" value="Genomic_DNA"/>
</dbReference>
<gene>
    <name evidence="2" type="ORF">BJ508DRAFT_375351</name>
</gene>
<accession>A0A3N4IDQ2</accession>
<sequence length="83" mass="9284">MEGTSSNFANGKGGRWRRGLSNDIEYQNSTHSRYSKSKGTFIYGICLWLFPKLNFIVLTLLSVATLAGSRSTRVIAIPSLQWL</sequence>